<dbReference type="EMBL" id="SLUN01000009">
    <property type="protein sequence ID" value="TCL70745.1"/>
    <property type="molecule type" value="Genomic_DNA"/>
</dbReference>
<keyword evidence="2" id="KW-0808">Transferase</keyword>
<evidence type="ECO:0000313" key="4">
    <source>
        <dbReference type="EMBL" id="TCL70745.1"/>
    </source>
</evidence>
<dbReference type="SUPFAM" id="SSF53448">
    <property type="entry name" value="Nucleotide-diphospho-sugar transferases"/>
    <property type="match status" value="1"/>
</dbReference>
<comment type="caution">
    <text evidence="4">The sequence shown here is derived from an EMBL/GenBank/DDBJ whole genome shotgun (WGS) entry which is preliminary data.</text>
</comment>
<dbReference type="RefSeq" id="WP_132014023.1">
    <property type="nucleotide sequence ID" value="NZ_SLUN01000009.1"/>
</dbReference>
<dbReference type="Pfam" id="PF00535">
    <property type="entry name" value="Glycos_transf_2"/>
    <property type="match status" value="1"/>
</dbReference>
<organism evidence="4 5">
    <name type="scientific">Hydrogenispora ethanolica</name>
    <dbReference type="NCBI Taxonomy" id="1082276"/>
    <lineage>
        <taxon>Bacteria</taxon>
        <taxon>Bacillati</taxon>
        <taxon>Bacillota</taxon>
        <taxon>Hydrogenispora</taxon>
    </lineage>
</organism>
<dbReference type="GO" id="GO:0016757">
    <property type="term" value="F:glycosyltransferase activity"/>
    <property type="evidence" value="ECO:0007669"/>
    <property type="project" value="UniProtKB-KW"/>
</dbReference>
<protein>
    <recommendedName>
        <fullName evidence="3">Glycosyltransferase 2-like domain-containing protein</fullName>
    </recommendedName>
</protein>
<evidence type="ECO:0000259" key="3">
    <source>
        <dbReference type="Pfam" id="PF00535"/>
    </source>
</evidence>
<dbReference type="InterPro" id="IPR001173">
    <property type="entry name" value="Glyco_trans_2-like"/>
</dbReference>
<proteinExistence type="predicted"/>
<dbReference type="Gene3D" id="3.90.550.10">
    <property type="entry name" value="Spore Coat Polysaccharide Biosynthesis Protein SpsA, Chain A"/>
    <property type="match status" value="1"/>
</dbReference>
<dbReference type="OrthoDB" id="396512at2"/>
<dbReference type="AlphaFoldDB" id="A0A4R1RVQ8"/>
<evidence type="ECO:0000256" key="2">
    <source>
        <dbReference type="ARBA" id="ARBA00022679"/>
    </source>
</evidence>
<evidence type="ECO:0000256" key="1">
    <source>
        <dbReference type="ARBA" id="ARBA00022676"/>
    </source>
</evidence>
<dbReference type="PANTHER" id="PTHR22916">
    <property type="entry name" value="GLYCOSYLTRANSFERASE"/>
    <property type="match status" value="1"/>
</dbReference>
<feature type="domain" description="Glycosyltransferase 2-like" evidence="3">
    <location>
        <begin position="5"/>
        <end position="145"/>
    </location>
</feature>
<evidence type="ECO:0000313" key="5">
    <source>
        <dbReference type="Proteomes" id="UP000295008"/>
    </source>
</evidence>
<gene>
    <name evidence="4" type="ORF">EDC14_100962</name>
</gene>
<name>A0A4R1RVQ8_HYDET</name>
<accession>A0A4R1RVQ8</accession>
<dbReference type="InterPro" id="IPR029044">
    <property type="entry name" value="Nucleotide-diphossugar_trans"/>
</dbReference>
<reference evidence="4 5" key="1">
    <citation type="submission" date="2019-03" db="EMBL/GenBank/DDBJ databases">
        <title>Genomic Encyclopedia of Type Strains, Phase IV (KMG-IV): sequencing the most valuable type-strain genomes for metagenomic binning, comparative biology and taxonomic classification.</title>
        <authorList>
            <person name="Goeker M."/>
        </authorList>
    </citation>
    <scope>NUCLEOTIDE SEQUENCE [LARGE SCALE GENOMIC DNA]</scope>
    <source>
        <strain evidence="4 5">LX-B</strain>
    </source>
</reference>
<dbReference type="Proteomes" id="UP000295008">
    <property type="component" value="Unassembled WGS sequence"/>
</dbReference>
<dbReference type="CDD" id="cd00761">
    <property type="entry name" value="Glyco_tranf_GTA_type"/>
    <property type="match status" value="1"/>
</dbReference>
<keyword evidence="5" id="KW-1185">Reference proteome</keyword>
<dbReference type="PANTHER" id="PTHR22916:SF51">
    <property type="entry name" value="GLYCOSYLTRANSFERASE EPSH-RELATED"/>
    <property type="match status" value="1"/>
</dbReference>
<sequence>MIKVSIIVPVYNVEKYIRKCLESLVNQTLKEIEIIVVNDGTTDGSQLIIDEFVSKYPDLVHSLIKENGGLSDARNFGIPYCKGEYIGFIDSDDYIRSDMYEKMYNKAKEENSDIVVCDYYKSYASKDELIKAKKYVDKKDMFIDTLAAAWNKIYRRDLLVQTGVIFPKGLIYEDTEFFCKLIPYIEVASYVPEPFVYYVQRSGSIANTQNNKTAQIFQVLDNILDYYKERKLYDEYQCELEYFYIRIMLGSSMERICRIKDKELRDNLLYKTYDLISNKFPNWKKNRYLNEIKSYRHVYMKLINKLSLYFFGDLLRHYFVFKDKALN</sequence>
<keyword evidence="1" id="KW-0328">Glycosyltransferase</keyword>